<evidence type="ECO:0000259" key="2">
    <source>
        <dbReference type="PROSITE" id="PS00036"/>
    </source>
</evidence>
<dbReference type="GO" id="GO:0003700">
    <property type="term" value="F:DNA-binding transcription factor activity"/>
    <property type="evidence" value="ECO:0007669"/>
    <property type="project" value="InterPro"/>
</dbReference>
<comment type="caution">
    <text evidence="3">The sequence shown here is derived from an EMBL/GenBank/DDBJ whole genome shotgun (WGS) entry which is preliminary data.</text>
</comment>
<evidence type="ECO:0000313" key="3">
    <source>
        <dbReference type="EMBL" id="KPA37201.1"/>
    </source>
</evidence>
<dbReference type="Pfam" id="PF11905">
    <property type="entry name" value="DUF3425"/>
    <property type="match status" value="1"/>
</dbReference>
<protein>
    <recommendedName>
        <fullName evidence="2">BZIP domain-containing protein</fullName>
    </recommendedName>
</protein>
<dbReference type="CDD" id="cd14688">
    <property type="entry name" value="bZIP_YAP"/>
    <property type="match status" value="1"/>
</dbReference>
<dbReference type="Proteomes" id="UP000037904">
    <property type="component" value="Unassembled WGS sequence"/>
</dbReference>
<evidence type="ECO:0000313" key="4">
    <source>
        <dbReference type="Proteomes" id="UP000037904"/>
    </source>
</evidence>
<gene>
    <name evidence="3" type="ORF">FLAG1_09993</name>
</gene>
<feature type="compositionally biased region" description="Basic and acidic residues" evidence="1">
    <location>
        <begin position="42"/>
        <end position="61"/>
    </location>
</feature>
<dbReference type="EMBL" id="JXCE01000457">
    <property type="protein sequence ID" value="KPA37201.1"/>
    <property type="molecule type" value="Genomic_DNA"/>
</dbReference>
<dbReference type="AlphaFoldDB" id="A0A0N0DBU0"/>
<dbReference type="InterPro" id="IPR021833">
    <property type="entry name" value="DUF3425"/>
</dbReference>
<dbReference type="PANTHER" id="PTHR38116:SF8">
    <property type="entry name" value="BZIP DOMAIN-CONTAINING PROTEIN"/>
    <property type="match status" value="1"/>
</dbReference>
<name>A0A0N0DBU0_FUSLA</name>
<evidence type="ECO:0000256" key="1">
    <source>
        <dbReference type="SAM" id="MobiDB-lite"/>
    </source>
</evidence>
<dbReference type="PANTHER" id="PTHR38116">
    <property type="entry name" value="CHROMOSOME 7, WHOLE GENOME SHOTGUN SEQUENCE"/>
    <property type="match status" value="1"/>
</dbReference>
<feature type="region of interest" description="Disordered" evidence="1">
    <location>
        <begin position="1"/>
        <end position="26"/>
    </location>
</feature>
<accession>A0A0N0DBU0</accession>
<dbReference type="OrthoDB" id="5973539at2759"/>
<organism evidence="3 4">
    <name type="scientific">Fusarium langsethiae</name>
    <dbReference type="NCBI Taxonomy" id="179993"/>
    <lineage>
        <taxon>Eukaryota</taxon>
        <taxon>Fungi</taxon>
        <taxon>Dikarya</taxon>
        <taxon>Ascomycota</taxon>
        <taxon>Pezizomycotina</taxon>
        <taxon>Sordariomycetes</taxon>
        <taxon>Hypocreomycetidae</taxon>
        <taxon>Hypocreales</taxon>
        <taxon>Nectriaceae</taxon>
        <taxon>Fusarium</taxon>
    </lineage>
</organism>
<feature type="domain" description="BZIP" evidence="2">
    <location>
        <begin position="34"/>
        <end position="48"/>
    </location>
</feature>
<proteinExistence type="predicted"/>
<dbReference type="InterPro" id="IPR004827">
    <property type="entry name" value="bZIP"/>
</dbReference>
<feature type="region of interest" description="Disordered" evidence="1">
    <location>
        <begin position="42"/>
        <end position="109"/>
    </location>
</feature>
<dbReference type="PROSITE" id="PS00036">
    <property type="entry name" value="BZIP_BASIC"/>
    <property type="match status" value="1"/>
</dbReference>
<sequence length="318" mass="36223">MQTTESHRTMSQKQSHEGNNVHLPAKRRVLTLARREQNRLAQKAYRERQKEERNVTKEAIARARNNNRPRPILKRQDPCSNRRLLGQEKHQQLIPFTDTSSSDESDSQTSSDFPDVYLNMLQFFPTAFFGSCLANAASLGFDLDLVADCTAYNLSPFHQPDLSSIADYSTLVRRGSDFLSNFANTSVPVHLRPTMAQILIPHHISLDLIPLPFLRERAIMLSAALPDVFNGWELKIDVYERGGLTTWRLGSGKGSKTRDSYPPWDIKSWEAAPWFLNKWCTLMGKESEEFHQQSIGWQVVRDMIASNSSQVASTRLST</sequence>
<reference evidence="3 4" key="1">
    <citation type="submission" date="2015-04" db="EMBL/GenBank/DDBJ databases">
        <title>The draft genome sequence of Fusarium langsethiae, a T-2/HT-2 mycotoxin producer.</title>
        <authorList>
            <person name="Lysoe E."/>
            <person name="Divon H.H."/>
            <person name="Terzi V."/>
            <person name="Orru L."/>
            <person name="Lamontanara A."/>
            <person name="Kolseth A.-K."/>
            <person name="Frandsen R.J."/>
            <person name="Nielsen K."/>
            <person name="Thrane U."/>
        </authorList>
    </citation>
    <scope>NUCLEOTIDE SEQUENCE [LARGE SCALE GENOMIC DNA]</scope>
    <source>
        <strain evidence="3 4">Fl201059</strain>
    </source>
</reference>
<keyword evidence="4" id="KW-1185">Reference proteome</keyword>